<protein>
    <recommendedName>
        <fullName evidence="4">DUF3592 domain-containing protein</fullName>
    </recommendedName>
</protein>
<proteinExistence type="predicted"/>
<dbReference type="RefSeq" id="WP_184330440.1">
    <property type="nucleotide sequence ID" value="NZ_JACHHZ010000002.1"/>
</dbReference>
<keyword evidence="1" id="KW-0812">Transmembrane</keyword>
<comment type="caution">
    <text evidence="2">The sequence shown here is derived from an EMBL/GenBank/DDBJ whole genome shotgun (WGS) entry which is preliminary data.</text>
</comment>
<keyword evidence="3" id="KW-1185">Reference proteome</keyword>
<dbReference type="EMBL" id="JACHHZ010000002">
    <property type="protein sequence ID" value="MBB6092653.1"/>
    <property type="molecule type" value="Genomic_DNA"/>
</dbReference>
<keyword evidence="1" id="KW-1133">Transmembrane helix</keyword>
<reference evidence="2 3" key="1">
    <citation type="submission" date="2020-08" db="EMBL/GenBank/DDBJ databases">
        <title>Genomic Encyclopedia of Type Strains, Phase IV (KMG-IV): sequencing the most valuable type-strain genomes for metagenomic binning, comparative biology and taxonomic classification.</title>
        <authorList>
            <person name="Goeker M."/>
        </authorList>
    </citation>
    <scope>NUCLEOTIDE SEQUENCE [LARGE SCALE GENOMIC DNA]</scope>
    <source>
        <strain evidence="2 3">DSM 26723</strain>
    </source>
</reference>
<feature type="transmembrane region" description="Helical" evidence="1">
    <location>
        <begin position="6"/>
        <end position="22"/>
    </location>
</feature>
<organism evidence="2 3">
    <name type="scientific">Povalibacter uvarum</name>
    <dbReference type="NCBI Taxonomy" id="732238"/>
    <lineage>
        <taxon>Bacteria</taxon>
        <taxon>Pseudomonadati</taxon>
        <taxon>Pseudomonadota</taxon>
        <taxon>Gammaproteobacteria</taxon>
        <taxon>Steroidobacterales</taxon>
        <taxon>Steroidobacteraceae</taxon>
        <taxon>Povalibacter</taxon>
    </lineage>
</organism>
<accession>A0A841HIW2</accession>
<keyword evidence="1" id="KW-0472">Membrane</keyword>
<dbReference type="Proteomes" id="UP000588068">
    <property type="component" value="Unassembled WGS sequence"/>
</dbReference>
<gene>
    <name evidence="2" type="ORF">HNQ60_001531</name>
</gene>
<dbReference type="AlphaFoldDB" id="A0A841HIW2"/>
<sequence>MEILLFIVVFGALASFVLFNLYRRAKQIHRLLNEGVPAQGTLVAKRRITQKSRARFIFSYEYEADGRQRKGRSVVSREVFDAHAEGQALAVRYLANKPSVSAPEFVLEKARQDLKR</sequence>
<name>A0A841HIW2_9GAMM</name>
<evidence type="ECO:0000313" key="2">
    <source>
        <dbReference type="EMBL" id="MBB6092653.1"/>
    </source>
</evidence>
<evidence type="ECO:0000313" key="3">
    <source>
        <dbReference type="Proteomes" id="UP000588068"/>
    </source>
</evidence>
<evidence type="ECO:0008006" key="4">
    <source>
        <dbReference type="Google" id="ProtNLM"/>
    </source>
</evidence>
<evidence type="ECO:0000256" key="1">
    <source>
        <dbReference type="SAM" id="Phobius"/>
    </source>
</evidence>